<dbReference type="Gene3D" id="3.20.20.80">
    <property type="entry name" value="Glycosidases"/>
    <property type="match status" value="1"/>
</dbReference>
<name>A0A7S3R3W1_DUNTE</name>
<sequence length="392" mass="42792">MEGARDPERRGEALQAWIPLAANFLRSMDSNHLVMLGGEGIFGPASPHETHLNPPLLHGRMPWLLHQGGDAGWGDWSTVLPPMHLSAQFAVCEGADFQRNSILSELDVSAAAVAPDAWLSCSDECKLAWTRQWLAAHMRDALRIQRPLLINAVLSHGPPSRRAALLELVISYMKDAAEQGLPVAGVIMPLHAGISANDCESSFAGYSSQVSPSCYTSSMWQLKEPEDHSALRRLRQSSISSIGPANLQQVFKDADTPPSLPADDVHVLNPACICSPAEHRETESTRVSSLLLMPLPGKNERYVEPPLCAGVHVLHGSTRITCRADFHIQEGWKRGHYPCAAYSADQPGLIPGTLELSLNWRSCCAERLFALCFFLIQALHMLAVAPRGVAMI</sequence>
<dbReference type="SUPFAM" id="SSF51445">
    <property type="entry name" value="(Trans)glycosidases"/>
    <property type="match status" value="1"/>
</dbReference>
<dbReference type="PANTHER" id="PTHR31451">
    <property type="match status" value="1"/>
</dbReference>
<reference evidence="1" key="1">
    <citation type="submission" date="2021-01" db="EMBL/GenBank/DDBJ databases">
        <authorList>
            <person name="Corre E."/>
            <person name="Pelletier E."/>
            <person name="Niang G."/>
            <person name="Scheremetjew M."/>
            <person name="Finn R."/>
            <person name="Kale V."/>
            <person name="Holt S."/>
            <person name="Cochrane G."/>
            <person name="Meng A."/>
            <person name="Brown T."/>
            <person name="Cohen L."/>
        </authorList>
    </citation>
    <scope>NUCLEOTIDE SEQUENCE</scope>
    <source>
        <strain evidence="1">CCMP1320</strain>
    </source>
</reference>
<dbReference type="GO" id="GO:0005576">
    <property type="term" value="C:extracellular region"/>
    <property type="evidence" value="ECO:0007669"/>
    <property type="project" value="UniProtKB-SubCell"/>
</dbReference>
<dbReference type="AlphaFoldDB" id="A0A7S3R3W1"/>
<organism evidence="1">
    <name type="scientific">Dunaliella tertiolecta</name>
    <name type="common">Green alga</name>
    <dbReference type="NCBI Taxonomy" id="3047"/>
    <lineage>
        <taxon>Eukaryota</taxon>
        <taxon>Viridiplantae</taxon>
        <taxon>Chlorophyta</taxon>
        <taxon>core chlorophytes</taxon>
        <taxon>Chlorophyceae</taxon>
        <taxon>CS clade</taxon>
        <taxon>Chlamydomonadales</taxon>
        <taxon>Dunaliellaceae</taxon>
        <taxon>Dunaliella</taxon>
    </lineage>
</organism>
<dbReference type="InterPro" id="IPR045053">
    <property type="entry name" value="MAN-like"/>
</dbReference>
<proteinExistence type="predicted"/>
<protein>
    <submittedName>
        <fullName evidence="1">Uncharacterized protein</fullName>
    </submittedName>
</protein>
<dbReference type="GO" id="GO:0016985">
    <property type="term" value="F:mannan endo-1,4-beta-mannosidase activity"/>
    <property type="evidence" value="ECO:0007669"/>
    <property type="project" value="UniProtKB-EC"/>
</dbReference>
<accession>A0A7S3R3W1</accession>
<evidence type="ECO:0000313" key="1">
    <source>
        <dbReference type="EMBL" id="CAE0501581.1"/>
    </source>
</evidence>
<dbReference type="PANTHER" id="PTHR31451:SF39">
    <property type="entry name" value="MANNAN ENDO-1,4-BETA-MANNOSIDASE 1"/>
    <property type="match status" value="1"/>
</dbReference>
<dbReference type="EMBL" id="HBIP01027552">
    <property type="protein sequence ID" value="CAE0501581.1"/>
    <property type="molecule type" value="Transcribed_RNA"/>
</dbReference>
<gene>
    <name evidence="1" type="ORF">DTER00134_LOCUS16654</name>
</gene>
<dbReference type="InterPro" id="IPR017853">
    <property type="entry name" value="GH"/>
</dbReference>